<dbReference type="EMBL" id="QQWG01000013">
    <property type="protein sequence ID" value="RRG20372.1"/>
    <property type="molecule type" value="Genomic_DNA"/>
</dbReference>
<keyword evidence="4" id="KW-0274">FAD</keyword>
<reference evidence="10 11" key="1">
    <citation type="submission" date="2018-07" db="EMBL/GenBank/DDBJ databases">
        <title>Draft genome sequence of Ancylomarina sp. M1P.</title>
        <authorList>
            <person name="Yadav S."/>
            <person name="Villanueva L."/>
            <person name="Damste J.S.S."/>
        </authorList>
    </citation>
    <scope>NUCLEOTIDE SEQUENCE [LARGE SCALE GENOMIC DNA]</scope>
    <source>
        <strain evidence="10 11">M1P</strain>
    </source>
</reference>
<dbReference type="InterPro" id="IPR006076">
    <property type="entry name" value="FAD-dep_OxRdtase"/>
</dbReference>
<evidence type="ECO:0000256" key="2">
    <source>
        <dbReference type="ARBA" id="ARBA00006730"/>
    </source>
</evidence>
<protein>
    <recommendedName>
        <fullName evidence="7">D-amino-acid oxidase</fullName>
        <ecNumber evidence="6">1.4.3.3</ecNumber>
    </recommendedName>
</protein>
<dbReference type="SUPFAM" id="SSF51971">
    <property type="entry name" value="Nucleotide-binding domain"/>
    <property type="match status" value="1"/>
</dbReference>
<dbReference type="GO" id="GO:0005737">
    <property type="term" value="C:cytoplasm"/>
    <property type="evidence" value="ECO:0007669"/>
    <property type="project" value="TreeGrafter"/>
</dbReference>
<dbReference type="AlphaFoldDB" id="A0A425XZ00"/>
<evidence type="ECO:0000259" key="9">
    <source>
        <dbReference type="Pfam" id="PF01266"/>
    </source>
</evidence>
<evidence type="ECO:0000256" key="7">
    <source>
        <dbReference type="ARBA" id="ARBA00039751"/>
    </source>
</evidence>
<dbReference type="GO" id="GO:0003884">
    <property type="term" value="F:D-amino-acid oxidase activity"/>
    <property type="evidence" value="ECO:0007669"/>
    <property type="project" value="UniProtKB-EC"/>
</dbReference>
<comment type="caution">
    <text evidence="10">The sequence shown here is derived from an EMBL/GenBank/DDBJ whole genome shotgun (WGS) entry which is preliminary data.</text>
</comment>
<evidence type="ECO:0000313" key="11">
    <source>
        <dbReference type="Proteomes" id="UP000285794"/>
    </source>
</evidence>
<dbReference type="Proteomes" id="UP000285794">
    <property type="component" value="Unassembled WGS sequence"/>
</dbReference>
<name>A0A425XZ00_9BACT</name>
<feature type="domain" description="FAD dependent oxidoreductase" evidence="9">
    <location>
        <begin position="4"/>
        <end position="325"/>
    </location>
</feature>
<dbReference type="Gene3D" id="3.30.9.10">
    <property type="entry name" value="D-Amino Acid Oxidase, subunit A, domain 2"/>
    <property type="match status" value="1"/>
</dbReference>
<sequence>MTKYIIVGQGLAGTLLAYRMHKNKIPFKIIVDPAQKSASEIAAGLINPLVFKRLTKSWMADTLFPKMYETYSEMEELLSIKFIKQKEMIKPLAKQDIPMWQKRIDQGKMNHYIDRIDKNLKLDGFKEIEHYGALMQTGSCNLNLLILSMRHFFKQHNYLIEDHLKIDDVTFTDKYVHWKDLSAEKIIFCRGYQDAKNALFPADNFYLTKGELIEIEAKSLCEDYILNKNLFVLPTGNHHFKVGATYQWDTINEETSEEGKLELLTKLDKLIDTDYTILNHWAGVRPTVKDRRPILGIHPQNDRLAIFNGLGTKGVMLAPYFSEQMLELLENPQTEINEEVKLDRFF</sequence>
<dbReference type="GO" id="GO:0071949">
    <property type="term" value="F:FAD binding"/>
    <property type="evidence" value="ECO:0007669"/>
    <property type="project" value="InterPro"/>
</dbReference>
<dbReference type="InterPro" id="IPR023209">
    <property type="entry name" value="DAO"/>
</dbReference>
<evidence type="ECO:0000256" key="4">
    <source>
        <dbReference type="ARBA" id="ARBA00022827"/>
    </source>
</evidence>
<organism evidence="10 11">
    <name type="scientific">Ancylomarina euxinus</name>
    <dbReference type="NCBI Taxonomy" id="2283627"/>
    <lineage>
        <taxon>Bacteria</taxon>
        <taxon>Pseudomonadati</taxon>
        <taxon>Bacteroidota</taxon>
        <taxon>Bacteroidia</taxon>
        <taxon>Marinilabiliales</taxon>
        <taxon>Marinifilaceae</taxon>
        <taxon>Ancylomarina</taxon>
    </lineage>
</organism>
<dbReference type="OrthoDB" id="214253at2"/>
<accession>A0A425XZ00</accession>
<evidence type="ECO:0000256" key="8">
    <source>
        <dbReference type="ARBA" id="ARBA00049547"/>
    </source>
</evidence>
<dbReference type="PANTHER" id="PTHR11530:SF11">
    <property type="entry name" value="D-ASPARTATE OXIDASE"/>
    <property type="match status" value="1"/>
</dbReference>
<evidence type="ECO:0000256" key="1">
    <source>
        <dbReference type="ARBA" id="ARBA00001974"/>
    </source>
</evidence>
<dbReference type="InterPro" id="IPR036188">
    <property type="entry name" value="FAD/NAD-bd_sf"/>
</dbReference>
<gene>
    <name evidence="10" type="ORF">DWB61_12560</name>
</gene>
<keyword evidence="5" id="KW-0560">Oxidoreductase</keyword>
<evidence type="ECO:0000256" key="3">
    <source>
        <dbReference type="ARBA" id="ARBA00022630"/>
    </source>
</evidence>
<dbReference type="EC" id="1.4.3.3" evidence="6"/>
<evidence type="ECO:0000313" key="10">
    <source>
        <dbReference type="EMBL" id="RRG20372.1"/>
    </source>
</evidence>
<dbReference type="Pfam" id="PF01266">
    <property type="entry name" value="DAO"/>
    <property type="match status" value="1"/>
</dbReference>
<comment type="catalytic activity">
    <reaction evidence="8">
        <text>a D-alpha-amino acid + O2 + H2O = a 2-oxocarboxylate + H2O2 + NH4(+)</text>
        <dbReference type="Rhea" id="RHEA:21816"/>
        <dbReference type="ChEBI" id="CHEBI:15377"/>
        <dbReference type="ChEBI" id="CHEBI:15379"/>
        <dbReference type="ChEBI" id="CHEBI:16240"/>
        <dbReference type="ChEBI" id="CHEBI:28938"/>
        <dbReference type="ChEBI" id="CHEBI:35179"/>
        <dbReference type="ChEBI" id="CHEBI:59871"/>
        <dbReference type="EC" id="1.4.3.3"/>
    </reaction>
    <physiologicalReaction direction="left-to-right" evidence="8">
        <dbReference type="Rhea" id="RHEA:21817"/>
    </physiologicalReaction>
</comment>
<dbReference type="PANTHER" id="PTHR11530">
    <property type="entry name" value="D-AMINO ACID OXIDASE"/>
    <property type="match status" value="1"/>
</dbReference>
<dbReference type="GO" id="GO:0019478">
    <property type="term" value="P:D-amino acid catabolic process"/>
    <property type="evidence" value="ECO:0007669"/>
    <property type="project" value="TreeGrafter"/>
</dbReference>
<evidence type="ECO:0000256" key="5">
    <source>
        <dbReference type="ARBA" id="ARBA00023002"/>
    </source>
</evidence>
<dbReference type="RefSeq" id="WP_125031234.1">
    <property type="nucleotide sequence ID" value="NZ_JAPXVP010000011.1"/>
</dbReference>
<proteinExistence type="inferred from homology"/>
<comment type="cofactor">
    <cofactor evidence="1">
        <name>FAD</name>
        <dbReference type="ChEBI" id="CHEBI:57692"/>
    </cofactor>
</comment>
<comment type="similarity">
    <text evidence="2">Belongs to the DAMOX/DASOX family.</text>
</comment>
<keyword evidence="3" id="KW-0285">Flavoprotein</keyword>
<keyword evidence="11" id="KW-1185">Reference proteome</keyword>
<dbReference type="Gene3D" id="3.50.50.60">
    <property type="entry name" value="FAD/NAD(P)-binding domain"/>
    <property type="match status" value="1"/>
</dbReference>
<evidence type="ECO:0000256" key="6">
    <source>
        <dbReference type="ARBA" id="ARBA00039101"/>
    </source>
</evidence>
<dbReference type="SUPFAM" id="SSF54373">
    <property type="entry name" value="FAD-linked reductases, C-terminal domain"/>
    <property type="match status" value="1"/>
</dbReference>